<dbReference type="GO" id="GO:0000407">
    <property type="term" value="C:phagophore assembly site"/>
    <property type="evidence" value="ECO:0007669"/>
    <property type="project" value="TreeGrafter"/>
</dbReference>
<dbReference type="FunFam" id="2.130.10.10:FF:001070">
    <property type="entry name" value="Dynein intermediate chain, cytosolic"/>
    <property type="match status" value="1"/>
</dbReference>
<dbReference type="GO" id="GO:0006995">
    <property type="term" value="P:cellular response to nitrogen starvation"/>
    <property type="evidence" value="ECO:0007669"/>
    <property type="project" value="TreeGrafter"/>
</dbReference>
<evidence type="ECO:0000256" key="1">
    <source>
        <dbReference type="ARBA" id="ARBA00005965"/>
    </source>
</evidence>
<dbReference type="SUPFAM" id="SSF50978">
    <property type="entry name" value="WD40 repeat-like"/>
    <property type="match status" value="1"/>
</dbReference>
<dbReference type="Gene3D" id="6.10.250.3110">
    <property type="match status" value="1"/>
</dbReference>
<feature type="compositionally biased region" description="Basic and acidic residues" evidence="3">
    <location>
        <begin position="497"/>
        <end position="509"/>
    </location>
</feature>
<sequence length="1125" mass="125908">MEAVFTRSVPPHTHPASHRLSQEQGLYGFNQLHPSMDAAESFIMLPKGNPADSGHLQHTSNLNSQGFYSRGSLPPLGNYQNIKSITGSVNSNNSNSTLNGNQLSTTSPVSSRLKPSSNGAGDGMDSMHSDRTTKANRLRTTGKLFDLMSAKSDIDHPLCHECAEMLLDSLAKQLRDVSRERDCYIDFLRTVNSNVASDSEMEALENEIKQIQSDENESIESLRGIEEQQRAVREEIAKLEQESLELDKEEEQYWQECNEFQLSLQAFHNERDSVNLKYDYDTRQLEKLHKTNVYNDTFCIGHDGHFATINGFRLGRLPTQPVDWPEINAAWGQTLLLLHTIANKLNFTFKTYRLVPLGSFSRIDKIEGDRASYELYGSGEFALGRVFLNRRFDNAMVAFLNCLQQLGDYAEQQGPKLELPYKISKDRIGDASIKLQFSQGETWTRALKYTLTNTKWILAYASSSAASNMTSYTPSAPSLPVSRRSSPAAKSRTYSPKMERRREELEKKRQKLAELRRAREERRVALMQQEAPTSGGSNTARRDIDDLVASLVGERPATPTPTIDGSSDAGSDKGANSSSAITSPPPYSSSGSQPLQQALQQGRLVPEFTSVEAVIFDIPPKERVVYNKEVQTVEGSFEPQGPSEEELREQIKEELAREEQLRLEILEAERLEAEAAVPQEIPELTDEERKAIVQSPEFQEFVDHSSKILERAMSERYDFMKDYTLGLDNQAEDLKGNRMRLVCSFHDDRWSKNRSVTDVGWSTKYPELIVSSYNKNPMAVNEPDGIVCVWNIHLADRPEFVFHSQSDVLTVRFSDFHPNLIIGGTYSGQILLWDTRAKSLPVLKTHLSVGGHTHPVYAIDMVGTQNAHNLISVSTDGTMCSWQLDMLAQPQETLSLDYPAHPVTDEVAVTALGFPDGETNAFWVGTEEGAVYQANRYARAGSQAGINTAYSYKGHFGPVTGLHFHPLFGPVDFSDLYLTCSVDWTVKLWRKRTHAKPSTPDNSVVLPLYSFETADDYVYDVKWSPTHPAVFGTVEGSGKFDVWNLNMDTEVPVMSTVVGAGKALNKLSWSKDGRHAAIGTSDGHVFVYDIGEMATPHAEDWDILQRTVNEMISTQTHGSILSNEF</sequence>
<feature type="coiled-coil region" evidence="2">
    <location>
        <begin position="160"/>
        <end position="252"/>
    </location>
</feature>
<dbReference type="InterPro" id="IPR001680">
    <property type="entry name" value="WD40_rpt"/>
</dbReference>
<evidence type="ECO:0000259" key="5">
    <source>
        <dbReference type="Pfam" id="PF17675"/>
    </source>
</evidence>
<dbReference type="GO" id="GO:0045324">
    <property type="term" value="P:late endosome to vacuole transport"/>
    <property type="evidence" value="ECO:0007669"/>
    <property type="project" value="TreeGrafter"/>
</dbReference>
<feature type="compositionally biased region" description="Polar residues" evidence="3">
    <location>
        <begin position="56"/>
        <end position="67"/>
    </location>
</feature>
<dbReference type="Pfam" id="PF17675">
    <property type="entry name" value="APG6_N"/>
    <property type="match status" value="1"/>
</dbReference>
<organism evidence="6 7">
    <name type="scientific">Dissophora globulifera</name>
    <dbReference type="NCBI Taxonomy" id="979702"/>
    <lineage>
        <taxon>Eukaryota</taxon>
        <taxon>Fungi</taxon>
        <taxon>Fungi incertae sedis</taxon>
        <taxon>Mucoromycota</taxon>
        <taxon>Mortierellomycotina</taxon>
        <taxon>Mortierellomycetes</taxon>
        <taxon>Mortierellales</taxon>
        <taxon>Mortierellaceae</taxon>
        <taxon>Dissophora</taxon>
    </lineage>
</organism>
<dbReference type="InterPro" id="IPR007243">
    <property type="entry name" value="Atg6/Beclin"/>
</dbReference>
<dbReference type="GO" id="GO:0030674">
    <property type="term" value="F:protein-macromolecule adaptor activity"/>
    <property type="evidence" value="ECO:0007669"/>
    <property type="project" value="TreeGrafter"/>
</dbReference>
<dbReference type="AlphaFoldDB" id="A0A9P6RT34"/>
<comment type="caution">
    <text evidence="6">The sequence shown here is derived from an EMBL/GenBank/DDBJ whole genome shotgun (WGS) entry which is preliminary data.</text>
</comment>
<evidence type="ECO:0000256" key="2">
    <source>
        <dbReference type="SAM" id="Coils"/>
    </source>
</evidence>
<dbReference type="OrthoDB" id="366230at2759"/>
<feature type="compositionally biased region" description="Low complexity" evidence="3">
    <location>
        <begin position="90"/>
        <end position="107"/>
    </location>
</feature>
<feature type="domain" description="Atg6 BARA" evidence="4">
    <location>
        <begin position="288"/>
        <end position="463"/>
    </location>
</feature>
<feature type="coiled-coil region" evidence="2">
    <location>
        <begin position="644"/>
        <end position="676"/>
    </location>
</feature>
<accession>A0A9P6RT34</accession>
<dbReference type="Proteomes" id="UP000738325">
    <property type="component" value="Unassembled WGS sequence"/>
</dbReference>
<dbReference type="Gene3D" id="1.10.418.40">
    <property type="entry name" value="Autophagy protein 6/Beclin 1"/>
    <property type="match status" value="1"/>
</dbReference>
<dbReference type="InterPro" id="IPR040455">
    <property type="entry name" value="Atg6_BARA"/>
</dbReference>
<dbReference type="Gene3D" id="2.130.10.10">
    <property type="entry name" value="YVTN repeat-like/Quinoprotein amine dehydrogenase"/>
    <property type="match status" value="2"/>
</dbReference>
<dbReference type="GO" id="GO:0034271">
    <property type="term" value="C:phosphatidylinositol 3-kinase complex, class III, type I"/>
    <property type="evidence" value="ECO:0007669"/>
    <property type="project" value="TreeGrafter"/>
</dbReference>
<dbReference type="GO" id="GO:0043548">
    <property type="term" value="F:phosphatidylinositol 3-kinase binding"/>
    <property type="evidence" value="ECO:0007669"/>
    <property type="project" value="TreeGrafter"/>
</dbReference>
<feature type="compositionally biased region" description="Polar residues" evidence="3">
    <location>
        <begin position="560"/>
        <end position="582"/>
    </location>
</feature>
<keyword evidence="7" id="KW-1185">Reference proteome</keyword>
<reference evidence="6" key="1">
    <citation type="journal article" date="2020" name="Fungal Divers.">
        <title>Resolving the Mortierellaceae phylogeny through synthesis of multi-gene phylogenetics and phylogenomics.</title>
        <authorList>
            <person name="Vandepol N."/>
            <person name="Liber J."/>
            <person name="Desiro A."/>
            <person name="Na H."/>
            <person name="Kennedy M."/>
            <person name="Barry K."/>
            <person name="Grigoriev I.V."/>
            <person name="Miller A.N."/>
            <person name="O'Donnell K."/>
            <person name="Stajich J.E."/>
            <person name="Bonito G."/>
        </authorList>
    </citation>
    <scope>NUCLEOTIDE SEQUENCE</scope>
    <source>
        <strain evidence="6">REB-010B</strain>
    </source>
</reference>
<feature type="domain" description="Atg6/beclin coiled-coil" evidence="5">
    <location>
        <begin position="157"/>
        <end position="285"/>
    </location>
</feature>
<feature type="region of interest" description="Disordered" evidence="3">
    <location>
        <begin position="552"/>
        <end position="599"/>
    </location>
</feature>
<dbReference type="Pfam" id="PF04111">
    <property type="entry name" value="APG6"/>
    <property type="match status" value="1"/>
</dbReference>
<feature type="region of interest" description="Disordered" evidence="3">
    <location>
        <begin position="1"/>
        <end position="22"/>
    </location>
</feature>
<dbReference type="PANTHER" id="PTHR12768">
    <property type="entry name" value="BECLIN 1"/>
    <property type="match status" value="1"/>
</dbReference>
<dbReference type="InterPro" id="IPR015943">
    <property type="entry name" value="WD40/YVTN_repeat-like_dom_sf"/>
</dbReference>
<keyword evidence="2" id="KW-0175">Coiled coil</keyword>
<evidence type="ECO:0000259" key="4">
    <source>
        <dbReference type="Pfam" id="PF04111"/>
    </source>
</evidence>
<dbReference type="Pfam" id="PF00400">
    <property type="entry name" value="WD40"/>
    <property type="match status" value="1"/>
</dbReference>
<dbReference type="GO" id="GO:0000423">
    <property type="term" value="P:mitophagy"/>
    <property type="evidence" value="ECO:0007669"/>
    <property type="project" value="TreeGrafter"/>
</dbReference>
<evidence type="ECO:0000313" key="6">
    <source>
        <dbReference type="EMBL" id="KAG0328579.1"/>
    </source>
</evidence>
<dbReference type="EMBL" id="JAAAIP010000032">
    <property type="protein sequence ID" value="KAG0328579.1"/>
    <property type="molecule type" value="Genomic_DNA"/>
</dbReference>
<feature type="compositionally biased region" description="Low complexity" evidence="3">
    <location>
        <begin position="588"/>
        <end position="597"/>
    </location>
</feature>
<name>A0A9P6RT34_9FUNG</name>
<dbReference type="InterPro" id="IPR038274">
    <property type="entry name" value="Atg6/Beclin_C_sf"/>
</dbReference>
<dbReference type="PANTHER" id="PTHR12768:SF4">
    <property type="entry name" value="BECLIN-1"/>
    <property type="match status" value="1"/>
</dbReference>
<feature type="region of interest" description="Disordered" evidence="3">
    <location>
        <begin position="468"/>
        <end position="509"/>
    </location>
</feature>
<dbReference type="FunFam" id="2.130.10.10:FF:000414">
    <property type="entry name" value="Cytoplasmic dynein intermediate chain"/>
    <property type="match status" value="1"/>
</dbReference>
<dbReference type="GO" id="GO:0034272">
    <property type="term" value="C:phosphatidylinositol 3-kinase complex, class III, type II"/>
    <property type="evidence" value="ECO:0007669"/>
    <property type="project" value="TreeGrafter"/>
</dbReference>
<dbReference type="SMART" id="SM00320">
    <property type="entry name" value="WD40"/>
    <property type="match status" value="6"/>
</dbReference>
<comment type="similarity">
    <text evidence="1">Belongs to the beclin family.</text>
</comment>
<feature type="compositionally biased region" description="Polar residues" evidence="3">
    <location>
        <begin position="108"/>
        <end position="119"/>
    </location>
</feature>
<dbReference type="InterPro" id="IPR036322">
    <property type="entry name" value="WD40_repeat_dom_sf"/>
</dbReference>
<dbReference type="InterPro" id="IPR041691">
    <property type="entry name" value="Atg6/beclin_CC"/>
</dbReference>
<feature type="region of interest" description="Disordered" evidence="3">
    <location>
        <begin position="90"/>
        <end position="136"/>
    </location>
</feature>
<proteinExistence type="inferred from homology"/>
<gene>
    <name evidence="6" type="ORF">BGZ99_005058</name>
</gene>
<evidence type="ECO:0000256" key="3">
    <source>
        <dbReference type="SAM" id="MobiDB-lite"/>
    </source>
</evidence>
<dbReference type="FunFam" id="1.10.418.40:FF:000006">
    <property type="entry name" value="Chromosome 12, whole genome shotgun sequence"/>
    <property type="match status" value="1"/>
</dbReference>
<evidence type="ECO:0000313" key="7">
    <source>
        <dbReference type="Proteomes" id="UP000738325"/>
    </source>
</evidence>
<protein>
    <submittedName>
        <fullName evidence="6">Uncharacterized protein</fullName>
    </submittedName>
</protein>
<dbReference type="GO" id="GO:0000045">
    <property type="term" value="P:autophagosome assembly"/>
    <property type="evidence" value="ECO:0007669"/>
    <property type="project" value="TreeGrafter"/>
</dbReference>
<feature type="region of interest" description="Disordered" evidence="3">
    <location>
        <begin position="49"/>
        <end position="69"/>
    </location>
</feature>